<feature type="domain" description="Immunoglobulin" evidence="3">
    <location>
        <begin position="22"/>
        <end position="118"/>
    </location>
</feature>
<keyword evidence="1" id="KW-1133">Transmembrane helix</keyword>
<dbReference type="InterPro" id="IPR013783">
    <property type="entry name" value="Ig-like_fold"/>
</dbReference>
<name>A0AA88Q1N4_9TELE</name>
<feature type="chain" id="PRO_5041681306" description="Immunoglobulin domain-containing protein" evidence="2">
    <location>
        <begin position="22"/>
        <end position="208"/>
    </location>
</feature>
<feature type="signal peptide" evidence="2">
    <location>
        <begin position="1"/>
        <end position="21"/>
    </location>
</feature>
<dbReference type="SUPFAM" id="SSF48726">
    <property type="entry name" value="Immunoglobulin"/>
    <property type="match status" value="1"/>
</dbReference>
<dbReference type="Proteomes" id="UP001187343">
    <property type="component" value="Unassembled WGS sequence"/>
</dbReference>
<dbReference type="Gene3D" id="2.60.40.10">
    <property type="entry name" value="Immunoglobulins"/>
    <property type="match status" value="1"/>
</dbReference>
<dbReference type="Pfam" id="PF07686">
    <property type="entry name" value="V-set"/>
    <property type="match status" value="1"/>
</dbReference>
<evidence type="ECO:0000313" key="5">
    <source>
        <dbReference type="Proteomes" id="UP001187343"/>
    </source>
</evidence>
<evidence type="ECO:0000256" key="2">
    <source>
        <dbReference type="SAM" id="SignalP"/>
    </source>
</evidence>
<gene>
    <name evidence="4" type="ORF">Q8A67_006176</name>
</gene>
<feature type="transmembrane region" description="Helical" evidence="1">
    <location>
        <begin position="140"/>
        <end position="162"/>
    </location>
</feature>
<evidence type="ECO:0000313" key="4">
    <source>
        <dbReference type="EMBL" id="KAK2907191.1"/>
    </source>
</evidence>
<dbReference type="InterPro" id="IPR013106">
    <property type="entry name" value="Ig_V-set"/>
</dbReference>
<dbReference type="InterPro" id="IPR003599">
    <property type="entry name" value="Ig_sub"/>
</dbReference>
<protein>
    <recommendedName>
        <fullName evidence="3">Immunoglobulin domain-containing protein</fullName>
    </recommendedName>
</protein>
<reference evidence="4" key="1">
    <citation type="submission" date="2023-08" db="EMBL/GenBank/DDBJ databases">
        <title>Chromosome-level Genome Assembly of mud carp (Cirrhinus molitorella).</title>
        <authorList>
            <person name="Liu H."/>
        </authorList>
    </citation>
    <scope>NUCLEOTIDE SEQUENCE</scope>
    <source>
        <strain evidence="4">Prfri</strain>
        <tissue evidence="4">Muscle</tissue>
    </source>
</reference>
<accession>A0AA88Q1N4</accession>
<keyword evidence="2" id="KW-0732">Signal</keyword>
<keyword evidence="1" id="KW-0472">Membrane</keyword>
<evidence type="ECO:0000256" key="1">
    <source>
        <dbReference type="SAM" id="Phobius"/>
    </source>
</evidence>
<dbReference type="SMART" id="SM00409">
    <property type="entry name" value="IG"/>
    <property type="match status" value="1"/>
</dbReference>
<keyword evidence="5" id="KW-1185">Reference proteome</keyword>
<organism evidence="4 5">
    <name type="scientific">Cirrhinus molitorella</name>
    <name type="common">mud carp</name>
    <dbReference type="NCBI Taxonomy" id="172907"/>
    <lineage>
        <taxon>Eukaryota</taxon>
        <taxon>Metazoa</taxon>
        <taxon>Chordata</taxon>
        <taxon>Craniata</taxon>
        <taxon>Vertebrata</taxon>
        <taxon>Euteleostomi</taxon>
        <taxon>Actinopterygii</taxon>
        <taxon>Neopterygii</taxon>
        <taxon>Teleostei</taxon>
        <taxon>Ostariophysi</taxon>
        <taxon>Cypriniformes</taxon>
        <taxon>Cyprinidae</taxon>
        <taxon>Labeoninae</taxon>
        <taxon>Labeonini</taxon>
        <taxon>Cirrhinus</taxon>
    </lineage>
</organism>
<dbReference type="AlphaFoldDB" id="A0AA88Q1N4"/>
<keyword evidence="1" id="KW-0812">Transmembrane</keyword>
<sequence length="208" mass="24202">MLKCLNILLLYLLIWCQDAETLTDRLTDLGQNVTINCDFDVNEVIWSLLKLDSPVLILRTFTTTDHFYLNNTFRDKYKVQSKNNLLIINVTIDDLGVYYCMKIDPPQKYSGGTRLYIIEPTAEIKTHRVEECIEQNQTHWHITILISALLNGLLIIVITGLLRSLIYGTRDSAKHFQELQVMDLEQYQDATQVQYVTVDFPTMHFYSC</sequence>
<comment type="caution">
    <text evidence="4">The sequence shown here is derived from an EMBL/GenBank/DDBJ whole genome shotgun (WGS) entry which is preliminary data.</text>
</comment>
<dbReference type="EMBL" id="JAUYZG010000005">
    <property type="protein sequence ID" value="KAK2907191.1"/>
    <property type="molecule type" value="Genomic_DNA"/>
</dbReference>
<evidence type="ECO:0000259" key="3">
    <source>
        <dbReference type="SMART" id="SM00409"/>
    </source>
</evidence>
<proteinExistence type="predicted"/>
<dbReference type="InterPro" id="IPR036179">
    <property type="entry name" value="Ig-like_dom_sf"/>
</dbReference>